<dbReference type="InterPro" id="IPR029039">
    <property type="entry name" value="Flavoprotein-like_sf"/>
</dbReference>
<comment type="cofactor">
    <cofactor evidence="1">
        <name>FMN</name>
        <dbReference type="ChEBI" id="CHEBI:58210"/>
    </cofactor>
</comment>
<evidence type="ECO:0000256" key="8">
    <source>
        <dbReference type="PROSITE-ProRule" id="PRU10069"/>
    </source>
</evidence>
<dbReference type="PANTHER" id="PTHR19384:SF17">
    <property type="entry name" value="NADPH--CYTOCHROME P450 REDUCTASE"/>
    <property type="match status" value="1"/>
</dbReference>
<feature type="region of interest" description="Disordered" evidence="9">
    <location>
        <begin position="530"/>
        <end position="582"/>
    </location>
</feature>
<dbReference type="InterPro" id="IPR001094">
    <property type="entry name" value="Flavdoxin-like"/>
</dbReference>
<evidence type="ECO:0000256" key="4">
    <source>
        <dbReference type="ARBA" id="ARBA00022643"/>
    </source>
</evidence>
<dbReference type="InterPro" id="IPR017938">
    <property type="entry name" value="Riboflavin_synthase-like_b-brl"/>
</dbReference>
<sequence>MSALLSDFTPDSHDRDLLLTATRYWDDVLALAVLTPVFWSLCSYFLLPKKHEPGYDLLFASPQRQDGLLSEKEKTSEDARDINRKLNDAATDVVVFWGSQSGRAAQFARQLARELHSNGIAATAEDLDLYDHEHLAQVSRDKVLGFVVSTFGEGDPPDNAAGLWDALREFNKSKTDALSGLRYFVFGLGDSKYEQYNQFALNIDQQLQEAGAQRVGDLGKCDVSKAADDGWMDWKETIMQQVSDLVPARLPKTVASLYEADIDITDLPQDDPALPPALLAAELGRTKVHTAPVSSSRLLSAPGSRAYIHLEFDISAFGPDFTYSTGDHLAVWPMNSDQEISRLAALFGWSPTVLAAPINITARSSTDTTTLALGQTTRLSLLRHHLDIAGPLTVQTVRLLAHFAPTPESKTYLNTLLASSTQVADLTSSHTTLAGVMALSLSSSSDPTPGTSTPITWSNALFPLLLQTLQRIQPRYFSISSSPLCSPDKVSITVGVLTVPVSNTDSTQPTTFFGLASGYLLSLHQTFQTQVQGHGHGHPSPGTTSRSPVSPPTAPTYTLSPPRTPTPTLGSPNAASHGEGSCTAQISLRPSSFRPPTDPTVPVVLVAAGSGVAPFLGFITERAELRRRGGKVGRCLLFFGCRNPTEDFLYGETWEQIRSEHDFLEVETAFSRPGEQGGEEEGKKEKMYVQDKLEERKGEVARLVKEEGGRVYICGGVAMARAVKEGVVGGVEGGGEGFGGCLVNGDGGLVLGGFDGFDDD</sequence>
<evidence type="ECO:0000256" key="3">
    <source>
        <dbReference type="ARBA" id="ARBA00022630"/>
    </source>
</evidence>
<feature type="active site" description="Nucleophile" evidence="8">
    <location>
        <position position="26"/>
    </location>
</feature>
<evidence type="ECO:0000259" key="10">
    <source>
        <dbReference type="PROSITE" id="PS50902"/>
    </source>
</evidence>
<evidence type="ECO:0000313" key="12">
    <source>
        <dbReference type="EMBL" id="OIW23249.1"/>
    </source>
</evidence>
<protein>
    <recommendedName>
        <fullName evidence="8">Cellulase</fullName>
        <ecNumber evidence="8">3.2.1.4</ecNumber>
    </recommendedName>
</protein>
<dbReference type="GO" id="GO:0003958">
    <property type="term" value="F:NADPH-hemoprotein reductase activity"/>
    <property type="evidence" value="ECO:0007669"/>
    <property type="project" value="TreeGrafter"/>
</dbReference>
<dbReference type="Pfam" id="PF00175">
    <property type="entry name" value="NAD_binding_1"/>
    <property type="match status" value="1"/>
</dbReference>
<accession>A0A1J7IQ60</accession>
<dbReference type="GO" id="GO:0010181">
    <property type="term" value="F:FMN binding"/>
    <property type="evidence" value="ECO:0007669"/>
    <property type="project" value="InterPro"/>
</dbReference>
<dbReference type="InterPro" id="IPR000334">
    <property type="entry name" value="Glyco_hydro_45"/>
</dbReference>
<keyword evidence="13" id="KW-1185">Reference proteome</keyword>
<keyword evidence="3" id="KW-0285">Flavoprotein</keyword>
<dbReference type="GO" id="GO:0005975">
    <property type="term" value="P:carbohydrate metabolic process"/>
    <property type="evidence" value="ECO:0007669"/>
    <property type="project" value="InterPro"/>
</dbReference>
<dbReference type="SUPFAM" id="SSF63380">
    <property type="entry name" value="Riboflavin synthase domain-like"/>
    <property type="match status" value="1"/>
</dbReference>
<dbReference type="OrthoDB" id="1856718at2759"/>
<evidence type="ECO:0000256" key="5">
    <source>
        <dbReference type="ARBA" id="ARBA00022827"/>
    </source>
</evidence>
<dbReference type="Gene3D" id="3.40.50.80">
    <property type="entry name" value="Nucleotide-binding domain of ferredoxin-NADP reductase (FNR) module"/>
    <property type="match status" value="1"/>
</dbReference>
<dbReference type="EMBL" id="KV875107">
    <property type="protein sequence ID" value="OIW23249.1"/>
    <property type="molecule type" value="Genomic_DNA"/>
</dbReference>
<name>A0A1J7IQ60_9PEZI</name>
<dbReference type="PRINTS" id="PR00369">
    <property type="entry name" value="FLAVODOXIN"/>
</dbReference>
<feature type="domain" description="FAD-binding FR-type" evidence="11">
    <location>
        <begin position="286"/>
        <end position="562"/>
    </location>
</feature>
<evidence type="ECO:0000259" key="11">
    <source>
        <dbReference type="PROSITE" id="PS51384"/>
    </source>
</evidence>
<dbReference type="InterPro" id="IPR023173">
    <property type="entry name" value="NADPH_Cyt_P450_Rdtase_alpha"/>
</dbReference>
<dbReference type="GO" id="GO:0008810">
    <property type="term" value="F:cellulase activity"/>
    <property type="evidence" value="ECO:0007669"/>
    <property type="project" value="UniProtKB-EC"/>
</dbReference>
<dbReference type="InterPro" id="IPR039261">
    <property type="entry name" value="FNR_nucleotide-bd"/>
</dbReference>
<dbReference type="PROSITE" id="PS50902">
    <property type="entry name" value="FLAVODOXIN_LIKE"/>
    <property type="match status" value="1"/>
</dbReference>
<comment type="cofactor">
    <cofactor evidence="2">
        <name>FAD</name>
        <dbReference type="ChEBI" id="CHEBI:57692"/>
    </cofactor>
</comment>
<dbReference type="SUPFAM" id="SSF52343">
    <property type="entry name" value="Ferredoxin reductase-like, C-terminal NADP-linked domain"/>
    <property type="match status" value="1"/>
</dbReference>
<dbReference type="EC" id="3.2.1.4" evidence="8"/>
<evidence type="ECO:0000256" key="7">
    <source>
        <dbReference type="ARBA" id="ARBA00023002"/>
    </source>
</evidence>
<dbReference type="Gene3D" id="3.40.50.360">
    <property type="match status" value="1"/>
</dbReference>
<dbReference type="Gene3D" id="1.20.990.10">
    <property type="entry name" value="NADPH-cytochrome p450 Reductase, Chain A, domain 3"/>
    <property type="match status" value="1"/>
</dbReference>
<dbReference type="InterPro" id="IPR003097">
    <property type="entry name" value="CysJ-like_FAD-binding"/>
</dbReference>
<dbReference type="STRING" id="1408157.A0A1J7IQ60"/>
<dbReference type="InParanoid" id="A0A1J7IQ60"/>
<dbReference type="Pfam" id="PF00258">
    <property type="entry name" value="Flavodoxin_1"/>
    <property type="match status" value="1"/>
</dbReference>
<dbReference type="InterPro" id="IPR008254">
    <property type="entry name" value="Flavodoxin/NO_synth"/>
</dbReference>
<organism evidence="12 13">
    <name type="scientific">Coniochaeta ligniaria NRRL 30616</name>
    <dbReference type="NCBI Taxonomy" id="1408157"/>
    <lineage>
        <taxon>Eukaryota</taxon>
        <taxon>Fungi</taxon>
        <taxon>Dikarya</taxon>
        <taxon>Ascomycota</taxon>
        <taxon>Pezizomycotina</taxon>
        <taxon>Sordariomycetes</taxon>
        <taxon>Sordariomycetidae</taxon>
        <taxon>Coniochaetales</taxon>
        <taxon>Coniochaetaceae</taxon>
        <taxon>Coniochaeta</taxon>
    </lineage>
</organism>
<keyword evidence="6" id="KW-0521">NADP</keyword>
<evidence type="ECO:0000256" key="1">
    <source>
        <dbReference type="ARBA" id="ARBA00001917"/>
    </source>
</evidence>
<dbReference type="InterPro" id="IPR001433">
    <property type="entry name" value="OxRdtase_FAD/NAD-bd"/>
</dbReference>
<keyword evidence="7" id="KW-0560">Oxidoreductase</keyword>
<dbReference type="AlphaFoldDB" id="A0A1J7IQ60"/>
<dbReference type="PROSITE" id="PS51384">
    <property type="entry name" value="FAD_FR"/>
    <property type="match status" value="1"/>
</dbReference>
<dbReference type="Gene3D" id="2.40.30.10">
    <property type="entry name" value="Translation factors"/>
    <property type="match status" value="1"/>
</dbReference>
<gene>
    <name evidence="12" type="ORF">CONLIGDRAFT_674555</name>
</gene>
<feature type="domain" description="Flavodoxin-like" evidence="10">
    <location>
        <begin position="93"/>
        <end position="239"/>
    </location>
</feature>
<dbReference type="GO" id="GO:0005829">
    <property type="term" value="C:cytosol"/>
    <property type="evidence" value="ECO:0007669"/>
    <property type="project" value="TreeGrafter"/>
</dbReference>
<dbReference type="Proteomes" id="UP000182658">
    <property type="component" value="Unassembled WGS sequence"/>
</dbReference>
<dbReference type="GO" id="GO:0050660">
    <property type="term" value="F:flavin adenine dinucleotide binding"/>
    <property type="evidence" value="ECO:0007669"/>
    <property type="project" value="TreeGrafter"/>
</dbReference>
<dbReference type="Pfam" id="PF00667">
    <property type="entry name" value="FAD_binding_1"/>
    <property type="match status" value="1"/>
</dbReference>
<dbReference type="PROSITE" id="PS01140">
    <property type="entry name" value="GLYCOSYL_HYDROL_F45"/>
    <property type="match status" value="1"/>
</dbReference>
<dbReference type="PANTHER" id="PTHR19384">
    <property type="entry name" value="NITRIC OXIDE SYNTHASE-RELATED"/>
    <property type="match status" value="1"/>
</dbReference>
<evidence type="ECO:0000256" key="9">
    <source>
        <dbReference type="SAM" id="MobiDB-lite"/>
    </source>
</evidence>
<proteinExistence type="predicted"/>
<evidence type="ECO:0000256" key="2">
    <source>
        <dbReference type="ARBA" id="ARBA00001974"/>
    </source>
</evidence>
<reference evidence="12 13" key="1">
    <citation type="submission" date="2016-10" db="EMBL/GenBank/DDBJ databases">
        <title>Draft genome sequence of Coniochaeta ligniaria NRRL30616, a lignocellulolytic fungus for bioabatement of inhibitors in plant biomass hydrolysates.</title>
        <authorList>
            <consortium name="DOE Joint Genome Institute"/>
            <person name="Jimenez D.J."/>
            <person name="Hector R.E."/>
            <person name="Riley R."/>
            <person name="Sun H."/>
            <person name="Grigoriev I.V."/>
            <person name="Van Elsas J.D."/>
            <person name="Nichols N.N."/>
        </authorList>
    </citation>
    <scope>NUCLEOTIDE SEQUENCE [LARGE SCALE GENOMIC DNA]</scope>
    <source>
        <strain evidence="12 13">NRRL 30616</strain>
    </source>
</reference>
<evidence type="ECO:0000313" key="13">
    <source>
        <dbReference type="Proteomes" id="UP000182658"/>
    </source>
</evidence>
<dbReference type="SUPFAM" id="SSF52218">
    <property type="entry name" value="Flavoproteins"/>
    <property type="match status" value="1"/>
</dbReference>
<keyword evidence="4" id="KW-0288">FMN</keyword>
<comment type="catalytic activity">
    <reaction evidence="8">
        <text>Endohydrolysis of (1-&gt;4)-beta-D-glucosidic linkages in cellulose, lichenin and cereal beta-D-glucans.</text>
        <dbReference type="EC" id="3.2.1.4"/>
    </reaction>
</comment>
<dbReference type="InterPro" id="IPR017927">
    <property type="entry name" value="FAD-bd_FR_type"/>
</dbReference>
<keyword evidence="5" id="KW-0274">FAD</keyword>
<evidence type="ECO:0000256" key="6">
    <source>
        <dbReference type="ARBA" id="ARBA00022857"/>
    </source>
</evidence>